<dbReference type="PATRIC" id="fig|997887.3.peg.2073"/>
<dbReference type="HOGENOM" id="CLU_1438443_0_0_10"/>
<accession>I9T7Q0</accession>
<comment type="caution">
    <text evidence="2">The sequence shown here is derived from an EMBL/GenBank/DDBJ whole genome shotgun (WGS) entry which is preliminary data.</text>
</comment>
<dbReference type="RefSeq" id="WP_007479885.1">
    <property type="nucleotide sequence ID" value="NZ_JH724307.1"/>
</dbReference>
<feature type="transmembrane region" description="Helical" evidence="1">
    <location>
        <begin position="6"/>
        <end position="21"/>
    </location>
</feature>
<keyword evidence="1" id="KW-0812">Transmembrane</keyword>
<evidence type="ECO:0000313" key="3">
    <source>
        <dbReference type="Proteomes" id="UP000005150"/>
    </source>
</evidence>
<organism evidence="2 3">
    <name type="scientific">Bacteroides salyersiae CL02T12C01</name>
    <dbReference type="NCBI Taxonomy" id="997887"/>
    <lineage>
        <taxon>Bacteria</taxon>
        <taxon>Pseudomonadati</taxon>
        <taxon>Bacteroidota</taxon>
        <taxon>Bacteroidia</taxon>
        <taxon>Bacteroidales</taxon>
        <taxon>Bacteroidaceae</taxon>
        <taxon>Bacteroides</taxon>
    </lineage>
</organism>
<name>I9T7Q0_9BACE</name>
<evidence type="ECO:0000313" key="2">
    <source>
        <dbReference type="EMBL" id="EIY64763.1"/>
    </source>
</evidence>
<keyword evidence="3" id="KW-1185">Reference proteome</keyword>
<reference evidence="2 3" key="1">
    <citation type="submission" date="2012-02" db="EMBL/GenBank/DDBJ databases">
        <title>The Genome Sequence of Bacteroides salyersiae CL02T12C01.</title>
        <authorList>
            <consortium name="The Broad Institute Genome Sequencing Platform"/>
            <person name="Earl A."/>
            <person name="Ward D."/>
            <person name="Feldgarden M."/>
            <person name="Gevers D."/>
            <person name="Zitomersky N.L."/>
            <person name="Coyne M.J."/>
            <person name="Comstock L.E."/>
            <person name="Young S.K."/>
            <person name="Zeng Q."/>
            <person name="Gargeya S."/>
            <person name="Fitzgerald M."/>
            <person name="Haas B."/>
            <person name="Abouelleil A."/>
            <person name="Alvarado L."/>
            <person name="Arachchi H.M."/>
            <person name="Berlin A."/>
            <person name="Chapman S.B."/>
            <person name="Gearin G."/>
            <person name="Goldberg J."/>
            <person name="Griggs A."/>
            <person name="Gujja S."/>
            <person name="Hansen M."/>
            <person name="Heiman D."/>
            <person name="Howarth C."/>
            <person name="Larimer J."/>
            <person name="Lui A."/>
            <person name="MacDonald P.J.P."/>
            <person name="McCowen C."/>
            <person name="Montmayeur A."/>
            <person name="Murphy C."/>
            <person name="Neiman D."/>
            <person name="Pearson M."/>
            <person name="Priest M."/>
            <person name="Roberts A."/>
            <person name="Saif S."/>
            <person name="Shea T."/>
            <person name="Sisk P."/>
            <person name="Stolte C."/>
            <person name="Sykes S."/>
            <person name="Wortman J."/>
            <person name="Nusbaum C."/>
            <person name="Birren B."/>
        </authorList>
    </citation>
    <scope>NUCLEOTIDE SEQUENCE [LARGE SCALE GENOMIC DNA]</scope>
    <source>
        <strain evidence="2 3">CL02T12C01</strain>
    </source>
</reference>
<gene>
    <name evidence="2" type="ORF">HMPREF1071_01979</name>
</gene>
<proteinExistence type="predicted"/>
<dbReference type="Proteomes" id="UP000005150">
    <property type="component" value="Unassembled WGS sequence"/>
</dbReference>
<sequence>MVIEIFLITLCLVLLIAFLWERRKWMQTRRALQKEADELKKTSYIAGAVLRSVHAFVLLIDSSFTVLNTNYYRRTGTRKGSAEKKVGDLLQCRNALSASGGCGTHELCGTCPVRCAIQSAFDKKANFTDLEVILNIYTSNYESVECDTIVSGNYLLLNGEDRMVITVHDITRQKRAEHALQQLRSKENCPLKKN</sequence>
<evidence type="ECO:0000256" key="1">
    <source>
        <dbReference type="SAM" id="Phobius"/>
    </source>
</evidence>
<keyword evidence="1" id="KW-1133">Transmembrane helix</keyword>
<dbReference type="AlphaFoldDB" id="I9T7Q0"/>
<keyword evidence="1" id="KW-0472">Membrane</keyword>
<protein>
    <submittedName>
        <fullName evidence="2">Uncharacterized protein</fullName>
    </submittedName>
</protein>
<dbReference type="EMBL" id="AGXV01000024">
    <property type="protein sequence ID" value="EIY64763.1"/>
    <property type="molecule type" value="Genomic_DNA"/>
</dbReference>
<dbReference type="GeneID" id="93114781"/>